<dbReference type="HAMAP" id="MF_03100">
    <property type="entry name" value="Endonuc_su_Slx1"/>
    <property type="match status" value="1"/>
</dbReference>
<comment type="function">
    <text evidence="8">Catalytic subunit of the SLX1-SLX4 structure-specific endonuclease that resolves DNA secondary structures generated during DNA repair and recombination. Has endonuclease activity towards branched DNA substrates, introducing single-strand cuts in duplex DNA close to junctions with ss-DNA.</text>
</comment>
<evidence type="ECO:0000256" key="8">
    <source>
        <dbReference type="HAMAP-Rule" id="MF_03100"/>
    </source>
</evidence>
<evidence type="ECO:0000256" key="7">
    <source>
        <dbReference type="ARBA" id="ARBA00023242"/>
    </source>
</evidence>
<dbReference type="InterPro" id="IPR027520">
    <property type="entry name" value="Slx1"/>
</dbReference>
<organism evidence="11 12">
    <name type="scientific">Sistotremastrum niveocremeum HHB9708</name>
    <dbReference type="NCBI Taxonomy" id="1314777"/>
    <lineage>
        <taxon>Eukaryota</taxon>
        <taxon>Fungi</taxon>
        <taxon>Dikarya</taxon>
        <taxon>Basidiomycota</taxon>
        <taxon>Agaricomycotina</taxon>
        <taxon>Agaricomycetes</taxon>
        <taxon>Sistotremastrales</taxon>
        <taxon>Sistotremastraceae</taxon>
        <taxon>Sertulicium</taxon>
        <taxon>Sertulicium niveocremeum</taxon>
    </lineage>
</organism>
<evidence type="ECO:0000313" key="12">
    <source>
        <dbReference type="Proteomes" id="UP000076722"/>
    </source>
</evidence>
<feature type="compositionally biased region" description="Basic and acidic residues" evidence="9">
    <location>
        <begin position="435"/>
        <end position="458"/>
    </location>
</feature>
<keyword evidence="2 8" id="KW-0255">Endonuclease</keyword>
<proteinExistence type="inferred from homology"/>
<accession>A0A164YJI1</accession>
<evidence type="ECO:0000256" key="3">
    <source>
        <dbReference type="ARBA" id="ARBA00022763"/>
    </source>
</evidence>
<dbReference type="InterPro" id="IPR048749">
    <property type="entry name" value="SLX1_C"/>
</dbReference>
<comment type="subcellular location">
    <subcellularLocation>
        <location evidence="8">Nucleus</location>
    </subcellularLocation>
</comment>
<dbReference type="InterPro" id="IPR013083">
    <property type="entry name" value="Znf_RING/FYVE/PHD"/>
</dbReference>
<evidence type="ECO:0000259" key="10">
    <source>
        <dbReference type="PROSITE" id="PS50164"/>
    </source>
</evidence>
<dbReference type="SUPFAM" id="SSF82771">
    <property type="entry name" value="GIY-YIG endonuclease"/>
    <property type="match status" value="1"/>
</dbReference>
<reference evidence="11 12" key="1">
    <citation type="journal article" date="2016" name="Mol. Biol. Evol.">
        <title>Comparative Genomics of Early-Diverging Mushroom-Forming Fungi Provides Insights into the Origins of Lignocellulose Decay Capabilities.</title>
        <authorList>
            <person name="Nagy L.G."/>
            <person name="Riley R."/>
            <person name="Tritt A."/>
            <person name="Adam C."/>
            <person name="Daum C."/>
            <person name="Floudas D."/>
            <person name="Sun H."/>
            <person name="Yadav J.S."/>
            <person name="Pangilinan J."/>
            <person name="Larsson K.H."/>
            <person name="Matsuura K."/>
            <person name="Barry K."/>
            <person name="Labutti K."/>
            <person name="Kuo R."/>
            <person name="Ohm R.A."/>
            <person name="Bhattacharya S.S."/>
            <person name="Shirouzu T."/>
            <person name="Yoshinaga Y."/>
            <person name="Martin F.M."/>
            <person name="Grigoriev I.V."/>
            <person name="Hibbett D.S."/>
        </authorList>
    </citation>
    <scope>NUCLEOTIDE SEQUENCE [LARGE SCALE GENOMIC DNA]</scope>
    <source>
        <strain evidence="11 12">HHB9708</strain>
    </source>
</reference>
<dbReference type="InterPro" id="IPR035901">
    <property type="entry name" value="GIY-YIG_endonuc_sf"/>
</dbReference>
<dbReference type="InterPro" id="IPR050381">
    <property type="entry name" value="SLX1_endonuclease"/>
</dbReference>
<dbReference type="Pfam" id="PF21202">
    <property type="entry name" value="SLX1_C"/>
    <property type="match status" value="1"/>
</dbReference>
<protein>
    <recommendedName>
        <fullName evidence="10">GIY-YIG domain-containing protein</fullName>
    </recommendedName>
</protein>
<evidence type="ECO:0000256" key="9">
    <source>
        <dbReference type="SAM" id="MobiDB-lite"/>
    </source>
</evidence>
<dbReference type="FunFam" id="3.40.1440.10:FF:000006">
    <property type="entry name" value="Structure-specific endonuclease subunit SLX1"/>
    <property type="match status" value="1"/>
</dbReference>
<dbReference type="EMBL" id="KV419398">
    <property type="protein sequence ID" value="KZS96976.1"/>
    <property type="molecule type" value="Genomic_DNA"/>
</dbReference>
<dbReference type="AlphaFoldDB" id="A0A164YJI1"/>
<feature type="compositionally biased region" description="Polar residues" evidence="9">
    <location>
        <begin position="481"/>
        <end position="499"/>
    </location>
</feature>
<comment type="caution">
    <text evidence="8">Lacks conserved residue(s) required for the propagation of feature annotation.</text>
</comment>
<gene>
    <name evidence="11" type="ORF">SISNIDRAFT_450763</name>
</gene>
<feature type="compositionally biased region" description="Basic residues" evidence="9">
    <location>
        <begin position="378"/>
        <end position="388"/>
    </location>
</feature>
<dbReference type="Pfam" id="PF01541">
    <property type="entry name" value="GIY-YIG"/>
    <property type="match status" value="1"/>
</dbReference>
<dbReference type="GO" id="GO:0017108">
    <property type="term" value="F:5'-flap endonuclease activity"/>
    <property type="evidence" value="ECO:0007669"/>
    <property type="project" value="InterPro"/>
</dbReference>
<dbReference type="GO" id="GO:0033557">
    <property type="term" value="C:Slx1-Slx4 complex"/>
    <property type="evidence" value="ECO:0007669"/>
    <property type="project" value="UniProtKB-UniRule"/>
</dbReference>
<dbReference type="CDD" id="cd10455">
    <property type="entry name" value="GIY-YIG_SLX1"/>
    <property type="match status" value="1"/>
</dbReference>
<keyword evidence="5 8" id="KW-0233">DNA recombination</keyword>
<evidence type="ECO:0000256" key="5">
    <source>
        <dbReference type="ARBA" id="ARBA00023172"/>
    </source>
</evidence>
<keyword evidence="6 8" id="KW-0234">DNA repair</keyword>
<comment type="similarity">
    <text evidence="8">Belongs to the SLX1 family.</text>
</comment>
<keyword evidence="3 8" id="KW-0227">DNA damage</keyword>
<feature type="region of interest" description="Disordered" evidence="9">
    <location>
        <begin position="319"/>
        <end position="524"/>
    </location>
</feature>
<dbReference type="Gene3D" id="3.30.40.10">
    <property type="entry name" value="Zinc/RING finger domain, C3HC4 (zinc finger)"/>
    <property type="match status" value="1"/>
</dbReference>
<sequence length="586" mass="65394">MMATVKTKSKSSLAEGHRFPLFYACYLLKSIQTPTSTATYIGSTPDPPRRIRQHNGELTQGAWKTRLKRPWVMTMIVYGFPSKLAALQFEWAWQHPNVSRHLKTDGKATYDIKRTTFNKSVEIARAMICNPPYSTWPLHVKLFRPEAVKAWSAAEKIIPEMPLGFTYSTELEGVDGQSEAINRVREPPIDVKDVAFTEIHLAKWRTLSGQTDSYRGSCSVCAKPIDLHTSAVESISLCPQETCSAFTHLECLAAHFLENRADLLSLNDSSMLIPRGGPCPSCTHYILWGDVIRGMYRRKPHHGTVKDVEYDVSEDERLIISPRRRSSSHTKSDSEDEVASDRKSLKNTKTTQRRKPTESTVRASRYNARGKKEASALRKTKLSGKHQHAGPSHSPARTLSSEGECFDLDMVSGSDSEEEPEQHTEKTAQTKARSRPYDQKQDKLNSEEPRLSMEDVLRRVRRNSGAGNNGLPAATARRASKNTCGANSVTSAIPNSTSSKAKRSHRAQQKASREESEEFFDLDNISGSTEEELIKVDPSHKLGPVSPSKPLSHAMKQLLISDDPVRASRAVATSLPRGREVIEISD</sequence>
<dbReference type="OrthoDB" id="24645at2759"/>
<evidence type="ECO:0000313" key="11">
    <source>
        <dbReference type="EMBL" id="KZS96976.1"/>
    </source>
</evidence>
<name>A0A164YJI1_9AGAM</name>
<dbReference type="Proteomes" id="UP000076722">
    <property type="component" value="Unassembled WGS sequence"/>
</dbReference>
<comment type="cofactor">
    <cofactor evidence="8">
        <name>a divalent metal cation</name>
        <dbReference type="ChEBI" id="CHEBI:60240"/>
    </cofactor>
</comment>
<evidence type="ECO:0000256" key="6">
    <source>
        <dbReference type="ARBA" id="ARBA00023204"/>
    </source>
</evidence>
<keyword evidence="1 8" id="KW-0540">Nuclease</keyword>
<dbReference type="STRING" id="1314777.A0A164YJI1"/>
<dbReference type="PANTHER" id="PTHR20208:SF10">
    <property type="entry name" value="STRUCTURE-SPECIFIC ENDONUCLEASE SUBUNIT SLX1"/>
    <property type="match status" value="1"/>
</dbReference>
<keyword evidence="4 8" id="KW-0378">Hydrolase</keyword>
<dbReference type="GO" id="GO:0008821">
    <property type="term" value="F:crossover junction DNA endonuclease activity"/>
    <property type="evidence" value="ECO:0007669"/>
    <property type="project" value="TreeGrafter"/>
</dbReference>
<evidence type="ECO:0000256" key="2">
    <source>
        <dbReference type="ARBA" id="ARBA00022759"/>
    </source>
</evidence>
<evidence type="ECO:0000256" key="1">
    <source>
        <dbReference type="ARBA" id="ARBA00022722"/>
    </source>
</evidence>
<dbReference type="PANTHER" id="PTHR20208">
    <property type="entry name" value="STRUCTURE-SPECIFIC ENDONUCLEASE SUBUNIT SLX1"/>
    <property type="match status" value="1"/>
</dbReference>
<dbReference type="GO" id="GO:0000724">
    <property type="term" value="P:double-strand break repair via homologous recombination"/>
    <property type="evidence" value="ECO:0007669"/>
    <property type="project" value="TreeGrafter"/>
</dbReference>
<dbReference type="Gene3D" id="3.40.1440.10">
    <property type="entry name" value="GIY-YIG endonuclease"/>
    <property type="match status" value="1"/>
</dbReference>
<evidence type="ECO:0000256" key="4">
    <source>
        <dbReference type="ARBA" id="ARBA00022801"/>
    </source>
</evidence>
<comment type="subunit">
    <text evidence="8">Forms a heterodimer with SLX4.</text>
</comment>
<dbReference type="PROSITE" id="PS50164">
    <property type="entry name" value="GIY_YIG"/>
    <property type="match status" value="1"/>
</dbReference>
<dbReference type="InterPro" id="IPR000305">
    <property type="entry name" value="GIY-YIG_endonuc"/>
</dbReference>
<keyword evidence="12" id="KW-1185">Reference proteome</keyword>
<keyword evidence="7 8" id="KW-0539">Nucleus</keyword>
<feature type="domain" description="GIY-YIG" evidence="10">
    <location>
        <begin position="21"/>
        <end position="103"/>
    </location>
</feature>